<dbReference type="KEGG" id="eps:L0Y14_05840"/>
<sequence>MAIDFKFWADAGLAGVLTQISSQQLVDGSSAANDFVVYFGAQSASVKAENSTDPGTAQLQVTVASNVADWAAGAVAANQIMKPTVGNGYKYQAQGSGTAVTEPAWPTTIGATVAQDGITYECIDEIHEPAECVLSADSAGLGTNTPGAALDIGVSVTGGVAVPIYLRVDQGAHPFGTYTDIKIVVPDLLQSAI</sequence>
<reference evidence="1" key="1">
    <citation type="journal article" date="2022" name="Mol. Ecol. Resour.">
        <title>The complete and closed genome of the facultative generalist Candidatus Endoriftia persephone from deep-sea hydrothermal vents.</title>
        <authorList>
            <person name="de Oliveira A.L."/>
            <person name="Srivastava A."/>
            <person name="Espada-Hinojosa S."/>
            <person name="Bright M."/>
        </authorList>
    </citation>
    <scope>NUCLEOTIDE SEQUENCE</scope>
    <source>
        <strain evidence="1">Tica-EPR-9o50.N</strain>
    </source>
</reference>
<evidence type="ECO:0000313" key="1">
    <source>
        <dbReference type="EMBL" id="USF88753.1"/>
    </source>
</evidence>
<dbReference type="EMBL" id="CP090569">
    <property type="protein sequence ID" value="USF88753.1"/>
    <property type="molecule type" value="Genomic_DNA"/>
</dbReference>
<dbReference type="Proteomes" id="UP001056649">
    <property type="component" value="Chromosome"/>
</dbReference>
<name>A0A9J7A1D0_9GAMM</name>
<proteinExistence type="predicted"/>
<accession>A0A9J7A1D0</accession>
<dbReference type="AlphaFoldDB" id="A0A9J7A1D0"/>
<gene>
    <name evidence="1" type="ORF">L0Y14_05840</name>
</gene>
<evidence type="ECO:0000313" key="2">
    <source>
        <dbReference type="Proteomes" id="UP001056649"/>
    </source>
</evidence>
<organism evidence="1 2">
    <name type="scientific">Candidatus Endoriftia persephonae</name>
    <dbReference type="NCBI Taxonomy" id="393765"/>
    <lineage>
        <taxon>Bacteria</taxon>
        <taxon>Pseudomonadati</taxon>
        <taxon>Pseudomonadota</taxon>
        <taxon>Gammaproteobacteria</taxon>
        <taxon>Chromatiales</taxon>
        <taxon>Sedimenticolaceae</taxon>
        <taxon>Candidatus Endoriftia</taxon>
    </lineage>
</organism>
<keyword evidence="2" id="KW-1185">Reference proteome</keyword>
<protein>
    <submittedName>
        <fullName evidence="1">Uncharacterized protein</fullName>
    </submittedName>
</protein>
<dbReference type="RefSeq" id="WP_040818961.1">
    <property type="nucleotide sequence ID" value="NZ_CP090569.1"/>
</dbReference>